<gene>
    <name evidence="1" type="ORF">PBRASI_LOCUS6218</name>
</gene>
<dbReference type="AlphaFoldDB" id="A0A9N9BR95"/>
<dbReference type="Proteomes" id="UP000789739">
    <property type="component" value="Unassembled WGS sequence"/>
</dbReference>
<reference evidence="1" key="1">
    <citation type="submission" date="2021-06" db="EMBL/GenBank/DDBJ databases">
        <authorList>
            <person name="Kallberg Y."/>
            <person name="Tangrot J."/>
            <person name="Rosling A."/>
        </authorList>
    </citation>
    <scope>NUCLEOTIDE SEQUENCE</scope>
    <source>
        <strain evidence="1">BR232B</strain>
    </source>
</reference>
<protein>
    <submittedName>
        <fullName evidence="1">10769_t:CDS:1</fullName>
    </submittedName>
</protein>
<sequence length="42" mass="4912">EEDNSICDDGITDEEKSIIPSPIYYQPIYDREFLTKDCVDNK</sequence>
<feature type="non-terminal residue" evidence="1">
    <location>
        <position position="42"/>
    </location>
</feature>
<keyword evidence="2" id="KW-1185">Reference proteome</keyword>
<evidence type="ECO:0000313" key="1">
    <source>
        <dbReference type="EMBL" id="CAG8573276.1"/>
    </source>
</evidence>
<accession>A0A9N9BR95</accession>
<proteinExistence type="predicted"/>
<comment type="caution">
    <text evidence="1">The sequence shown here is derived from an EMBL/GenBank/DDBJ whole genome shotgun (WGS) entry which is preliminary data.</text>
</comment>
<dbReference type="EMBL" id="CAJVPI010000801">
    <property type="protein sequence ID" value="CAG8573276.1"/>
    <property type="molecule type" value="Genomic_DNA"/>
</dbReference>
<name>A0A9N9BR95_9GLOM</name>
<evidence type="ECO:0000313" key="2">
    <source>
        <dbReference type="Proteomes" id="UP000789739"/>
    </source>
</evidence>
<organism evidence="1 2">
    <name type="scientific">Paraglomus brasilianum</name>
    <dbReference type="NCBI Taxonomy" id="144538"/>
    <lineage>
        <taxon>Eukaryota</taxon>
        <taxon>Fungi</taxon>
        <taxon>Fungi incertae sedis</taxon>
        <taxon>Mucoromycota</taxon>
        <taxon>Glomeromycotina</taxon>
        <taxon>Glomeromycetes</taxon>
        <taxon>Paraglomerales</taxon>
        <taxon>Paraglomeraceae</taxon>
        <taxon>Paraglomus</taxon>
    </lineage>
</organism>